<keyword evidence="5" id="KW-0648">Protein biosynthesis</keyword>
<dbReference type="InterPro" id="IPR042226">
    <property type="entry name" value="eFR1_2_sf"/>
</dbReference>
<keyword evidence="4" id="KW-0963">Cytoplasm</keyword>
<dbReference type="Gene3D" id="3.30.960.10">
    <property type="entry name" value="eRF1 domain 1"/>
    <property type="match status" value="1"/>
</dbReference>
<comment type="similarity">
    <text evidence="2">Belongs to the eukaryotic release factor 1 family.</text>
</comment>
<dbReference type="SUPFAM" id="SSF53137">
    <property type="entry name" value="Translational machinery components"/>
    <property type="match status" value="1"/>
</dbReference>
<dbReference type="Pfam" id="PF03463">
    <property type="entry name" value="eRF1_1"/>
    <property type="match status" value="1"/>
</dbReference>
<dbReference type="RefSeq" id="XP_022241553.1">
    <property type="nucleotide sequence ID" value="XM_022385845.1"/>
</dbReference>
<dbReference type="RefSeq" id="XP_022241552.1">
    <property type="nucleotide sequence ID" value="XM_022385844.1"/>
</dbReference>
<evidence type="ECO:0000256" key="1">
    <source>
        <dbReference type="ARBA" id="ARBA00004496"/>
    </source>
</evidence>
<dbReference type="SMART" id="SM01194">
    <property type="entry name" value="eRF1_1"/>
    <property type="match status" value="1"/>
</dbReference>
<dbReference type="InterPro" id="IPR024049">
    <property type="entry name" value="eRF1_1_sf"/>
</dbReference>
<dbReference type="InterPro" id="IPR004403">
    <property type="entry name" value="Peptide_chain-rel_eRF1/aRF1"/>
</dbReference>
<protein>
    <recommendedName>
        <fullName evidence="3">Eukaryotic peptide chain release factor subunit 1</fullName>
    </recommendedName>
</protein>
<dbReference type="NCBIfam" id="TIGR03676">
    <property type="entry name" value="aRF1_eRF1"/>
    <property type="match status" value="1"/>
</dbReference>
<evidence type="ECO:0000313" key="7">
    <source>
        <dbReference type="Proteomes" id="UP000694941"/>
    </source>
</evidence>
<dbReference type="GeneID" id="106459381"/>
<dbReference type="SUPFAM" id="SSF55315">
    <property type="entry name" value="L30e-like"/>
    <property type="match status" value="1"/>
</dbReference>
<dbReference type="InterPro" id="IPR029064">
    <property type="entry name" value="Ribosomal_eL30-like_sf"/>
</dbReference>
<comment type="subcellular location">
    <subcellularLocation>
        <location evidence="1">Cytoplasm</location>
    </subcellularLocation>
</comment>
<evidence type="ECO:0000313" key="8">
    <source>
        <dbReference type="RefSeq" id="XP_022241552.1"/>
    </source>
</evidence>
<dbReference type="Gene3D" id="3.30.420.60">
    <property type="entry name" value="eRF1 domain 2"/>
    <property type="match status" value="1"/>
</dbReference>
<accession>A0ABM1SD47</accession>
<organism evidence="7 8">
    <name type="scientific">Limulus polyphemus</name>
    <name type="common">Atlantic horseshoe crab</name>
    <dbReference type="NCBI Taxonomy" id="6850"/>
    <lineage>
        <taxon>Eukaryota</taxon>
        <taxon>Metazoa</taxon>
        <taxon>Ecdysozoa</taxon>
        <taxon>Arthropoda</taxon>
        <taxon>Chelicerata</taxon>
        <taxon>Merostomata</taxon>
        <taxon>Xiphosura</taxon>
        <taxon>Limulidae</taxon>
        <taxon>Limulus</taxon>
    </lineage>
</organism>
<dbReference type="Pfam" id="PF03465">
    <property type="entry name" value="eRF1_3"/>
    <property type="match status" value="1"/>
</dbReference>
<evidence type="ECO:0000256" key="4">
    <source>
        <dbReference type="ARBA" id="ARBA00022490"/>
    </source>
</evidence>
<evidence type="ECO:0000256" key="3">
    <source>
        <dbReference type="ARBA" id="ARBA00013382"/>
    </source>
</evidence>
<dbReference type="InterPro" id="IPR005140">
    <property type="entry name" value="eRF1_Pelota-like_N"/>
</dbReference>
<proteinExistence type="inferred from homology"/>
<evidence type="ECO:0000259" key="6">
    <source>
        <dbReference type="SMART" id="SM01194"/>
    </source>
</evidence>
<keyword evidence="7" id="KW-1185">Reference proteome</keyword>
<dbReference type="Proteomes" id="UP000694941">
    <property type="component" value="Unplaced"/>
</dbReference>
<dbReference type="PANTHER" id="PTHR10113">
    <property type="entry name" value="PEPTIDE CHAIN RELEASE FACTOR SUBUNIT 1"/>
    <property type="match status" value="1"/>
</dbReference>
<sequence>MEDSSADRNVEVWKVKKLIKSLEAARGNGTSMISLIIPPKDQISRVSKMLADEFGTASNIKSRVNRLSVLGAITSVQQRLKLYNKVPPNGLVIYCGTIVTEEGKEKKVNIDFEPFKPINTSLYLCDNKFHTEALSALLADDNKFGFIVMDGNGALFGTLQGNTRDVLHKFTVDLPKKHGRGGQSALRFARLRMEKRHNYVRKVAEVATQLFITNDKPNIAGLILAGSADFKTELSQSDMFDPRLQAKVLKLVDVSYGGENGFNQAIELSAEVLANVKFIQEKKLIGRYFDEISQDTGKYCFGVEDTLKALEMGSVEILICWENLEINRFVLKNHASEEEKVLHLTPEQEKDKTHFVDKETGVELELVDSIPLLEWLANNYKSFGTTLEIITDRSQEGSQFVKGFGGIGGLLRYRVDFQVLDLTDGFDDFDLDDL</sequence>
<dbReference type="InterPro" id="IPR005141">
    <property type="entry name" value="eRF1_2"/>
</dbReference>
<dbReference type="Gene3D" id="3.30.1330.30">
    <property type="match status" value="1"/>
</dbReference>
<gene>
    <name evidence="8 9" type="primary">LOC106459381</name>
</gene>
<name>A0ABM1SD47_LIMPO</name>
<dbReference type="Pfam" id="PF03464">
    <property type="entry name" value="eRF1_2"/>
    <property type="match status" value="1"/>
</dbReference>
<dbReference type="SUPFAM" id="SSF55481">
    <property type="entry name" value="N-terminal domain of eukaryotic peptide chain release factor subunit 1, ERF1"/>
    <property type="match status" value="1"/>
</dbReference>
<evidence type="ECO:0000256" key="5">
    <source>
        <dbReference type="ARBA" id="ARBA00022917"/>
    </source>
</evidence>
<reference evidence="8 9" key="1">
    <citation type="submission" date="2025-05" db="UniProtKB">
        <authorList>
            <consortium name="RefSeq"/>
        </authorList>
    </citation>
    <scope>IDENTIFICATION</scope>
    <source>
        <tissue evidence="8 9">Muscle</tissue>
    </source>
</reference>
<dbReference type="InterPro" id="IPR005142">
    <property type="entry name" value="eRF1_3"/>
</dbReference>
<feature type="domain" description="eRF1/Pelota-like N-terminal" evidence="6">
    <location>
        <begin position="3"/>
        <end position="139"/>
    </location>
</feature>
<evidence type="ECO:0000313" key="9">
    <source>
        <dbReference type="RefSeq" id="XP_022241553.1"/>
    </source>
</evidence>
<evidence type="ECO:0000256" key="2">
    <source>
        <dbReference type="ARBA" id="ARBA00005326"/>
    </source>
</evidence>